<dbReference type="EMBL" id="RBVX01000022">
    <property type="protein sequence ID" value="RSL31618.1"/>
    <property type="molecule type" value="Genomic_DNA"/>
</dbReference>
<proteinExistence type="inferred from homology"/>
<comment type="subunit">
    <text evidence="2">Homotetramer.</text>
</comment>
<evidence type="ECO:0000256" key="1">
    <source>
        <dbReference type="ARBA" id="ARBA00006484"/>
    </source>
</evidence>
<dbReference type="PANTHER" id="PTHR43639">
    <property type="entry name" value="OXIDOREDUCTASE, SHORT-CHAIN DEHYDROGENASE/REDUCTASE FAMILY (AFU_ORTHOLOGUE AFUA_5G02870)"/>
    <property type="match status" value="1"/>
</dbReference>
<dbReference type="PANTHER" id="PTHR43639:SF1">
    <property type="entry name" value="SHORT-CHAIN DEHYDROGENASE_REDUCTASE FAMILY PROTEIN"/>
    <property type="match status" value="1"/>
</dbReference>
<dbReference type="PRINTS" id="PR00080">
    <property type="entry name" value="SDRFAMILY"/>
</dbReference>
<dbReference type="Pfam" id="PF13561">
    <property type="entry name" value="adh_short_C2"/>
    <property type="match status" value="1"/>
</dbReference>
<dbReference type="EC" id="1.3.1.104" evidence="4"/>
<dbReference type="AlphaFoldDB" id="A0A3R9QR70"/>
<dbReference type="CDD" id="cd05359">
    <property type="entry name" value="ChcA_like_SDR_c"/>
    <property type="match status" value="1"/>
</dbReference>
<dbReference type="InterPro" id="IPR002347">
    <property type="entry name" value="SDR_fam"/>
</dbReference>
<evidence type="ECO:0000313" key="4">
    <source>
        <dbReference type="EMBL" id="RSL31618.1"/>
    </source>
</evidence>
<keyword evidence="5" id="KW-1185">Reference proteome</keyword>
<dbReference type="PRINTS" id="PR00081">
    <property type="entry name" value="GDHRDH"/>
</dbReference>
<dbReference type="OrthoDB" id="9803333at2"/>
<dbReference type="InterPro" id="IPR036291">
    <property type="entry name" value="NAD(P)-bd_dom_sf"/>
</dbReference>
<protein>
    <submittedName>
        <fullName evidence="4">Enoyl-[acyl-carrier-protein] reductase FabL</fullName>
        <ecNumber evidence="4">1.3.1.104</ecNumber>
    </submittedName>
</protein>
<reference evidence="4 5" key="1">
    <citation type="submission" date="2018-10" db="EMBL/GenBank/DDBJ databases">
        <title>Draft genome sequence of Bacillus salarius IM0101, isolated from a hypersaline soil in Inner Mongolia, China.</title>
        <authorList>
            <person name="Yamprayoonswat W."/>
            <person name="Boonvisut S."/>
            <person name="Jumpathong W."/>
            <person name="Sittihan S."/>
            <person name="Ruangsuj P."/>
            <person name="Wanthongcharoen S."/>
            <person name="Thongpramul N."/>
            <person name="Pimmason S."/>
            <person name="Yu B."/>
            <person name="Yasawong M."/>
        </authorList>
    </citation>
    <scope>NUCLEOTIDE SEQUENCE [LARGE SCALE GENOMIC DNA]</scope>
    <source>
        <strain evidence="4 5">IM0101</strain>
    </source>
</reference>
<comment type="caution">
    <text evidence="4">The sequence shown here is derived from an EMBL/GenBank/DDBJ whole genome shotgun (WGS) entry which is preliminary data.</text>
</comment>
<dbReference type="GO" id="GO:0141148">
    <property type="term" value="F:enoyl-[acyl-carrier-protein] reductase (NADPH) activity"/>
    <property type="evidence" value="ECO:0007669"/>
    <property type="project" value="UniProtKB-EC"/>
</dbReference>
<dbReference type="Proteomes" id="UP000275076">
    <property type="component" value="Unassembled WGS sequence"/>
</dbReference>
<gene>
    <name evidence="4" type="primary">fabL</name>
    <name evidence="4" type="ORF">D7Z54_19420</name>
</gene>
<organism evidence="4 5">
    <name type="scientific">Salibacterium salarium</name>
    <dbReference type="NCBI Taxonomy" id="284579"/>
    <lineage>
        <taxon>Bacteria</taxon>
        <taxon>Bacillati</taxon>
        <taxon>Bacillota</taxon>
        <taxon>Bacilli</taxon>
        <taxon>Bacillales</taxon>
        <taxon>Bacillaceae</taxon>
    </lineage>
</organism>
<name>A0A3R9QR70_9BACI</name>
<comment type="similarity">
    <text evidence="1">Belongs to the short-chain dehydrogenases/reductases (SDR) family.</text>
</comment>
<evidence type="ECO:0000313" key="5">
    <source>
        <dbReference type="Proteomes" id="UP000275076"/>
    </source>
</evidence>
<dbReference type="SUPFAM" id="SSF51735">
    <property type="entry name" value="NAD(P)-binding Rossmann-fold domains"/>
    <property type="match status" value="1"/>
</dbReference>
<accession>A0A3R9QR70</accession>
<keyword evidence="3 4" id="KW-0560">Oxidoreductase</keyword>
<evidence type="ECO:0000256" key="3">
    <source>
        <dbReference type="ARBA" id="ARBA00023002"/>
    </source>
</evidence>
<dbReference type="FunFam" id="3.40.50.720:FF:000084">
    <property type="entry name" value="Short-chain dehydrogenase reductase"/>
    <property type="match status" value="1"/>
</dbReference>
<sequence length="249" mass="26929">MDNKVALVTGSSRGIGKEIALKLADKGYHIVINYARSKSAALETAQEIETYGVKTLVVKANVGKQDKIKELFTSIDETFGRLDVFVNNAASGVLRPAMELEESHWDWTMNINSKALLFCAQEAAQLMEKNDGGKIVSLSSLGAQRYLKNYTAVGVSKAAVEALTRYLAVELAEKGIVVNAVSGGAVDTEALTHFPNRDELLQEAEERTPAGRMVEMEDLANGVMFLLSDEASMIRGQTITIDGGISLLT</sequence>
<dbReference type="RefSeq" id="WP_125558116.1">
    <property type="nucleotide sequence ID" value="NZ_RBVX01000022.1"/>
</dbReference>
<dbReference type="Gene3D" id="3.40.50.720">
    <property type="entry name" value="NAD(P)-binding Rossmann-like Domain"/>
    <property type="match status" value="1"/>
</dbReference>
<dbReference type="GO" id="GO:0008206">
    <property type="term" value="P:bile acid metabolic process"/>
    <property type="evidence" value="ECO:0007669"/>
    <property type="project" value="UniProtKB-ARBA"/>
</dbReference>
<evidence type="ECO:0000256" key="2">
    <source>
        <dbReference type="ARBA" id="ARBA00011881"/>
    </source>
</evidence>
<dbReference type="NCBIfam" id="NF005975">
    <property type="entry name" value="PRK08063.1"/>
    <property type="match status" value="1"/>
</dbReference>